<accession>A0A2K9EWS2</accession>
<feature type="domain" description="ComEC/Rec2-related protein" evidence="7">
    <location>
        <begin position="231"/>
        <end position="509"/>
    </location>
</feature>
<evidence type="ECO:0000313" key="10">
    <source>
        <dbReference type="Proteomes" id="UP000233742"/>
    </source>
</evidence>
<feature type="transmembrane region" description="Helical" evidence="6">
    <location>
        <begin position="252"/>
        <end position="271"/>
    </location>
</feature>
<evidence type="ECO:0000256" key="2">
    <source>
        <dbReference type="ARBA" id="ARBA00022475"/>
    </source>
</evidence>
<evidence type="ECO:0000259" key="7">
    <source>
        <dbReference type="Pfam" id="PF03772"/>
    </source>
</evidence>
<dbReference type="AlphaFoldDB" id="A0A2K9EWS2"/>
<dbReference type="KEGG" id="paro:CUV01_11670"/>
<organism evidence="9 10">
    <name type="scientific">Paracoccus tegillarcae</name>
    <dbReference type="NCBI Taxonomy" id="1529068"/>
    <lineage>
        <taxon>Bacteria</taxon>
        <taxon>Pseudomonadati</taxon>
        <taxon>Pseudomonadota</taxon>
        <taxon>Alphaproteobacteria</taxon>
        <taxon>Rhodobacterales</taxon>
        <taxon>Paracoccaceae</taxon>
        <taxon>Paracoccus</taxon>
    </lineage>
</organism>
<dbReference type="NCBIfam" id="TIGR00360">
    <property type="entry name" value="ComEC_N-term"/>
    <property type="match status" value="1"/>
</dbReference>
<feature type="transmembrane region" description="Helical" evidence="6">
    <location>
        <begin position="20"/>
        <end position="40"/>
    </location>
</feature>
<reference evidence="9 10" key="1">
    <citation type="submission" date="2017-12" db="EMBL/GenBank/DDBJ databases">
        <authorList>
            <person name="Hurst M.R.H."/>
        </authorList>
    </citation>
    <scope>NUCLEOTIDE SEQUENCE [LARGE SCALE GENOMIC DNA]</scope>
    <source>
        <strain evidence="9 10">BM15</strain>
    </source>
</reference>
<evidence type="ECO:0000259" key="8">
    <source>
        <dbReference type="Pfam" id="PF13567"/>
    </source>
</evidence>
<comment type="subcellular location">
    <subcellularLocation>
        <location evidence="1">Cell membrane</location>
        <topology evidence="1">Multi-pass membrane protein</topology>
    </subcellularLocation>
</comment>
<dbReference type="InterPro" id="IPR025405">
    <property type="entry name" value="DUF4131"/>
</dbReference>
<feature type="transmembrane region" description="Helical" evidence="6">
    <location>
        <begin position="394"/>
        <end position="416"/>
    </location>
</feature>
<dbReference type="EMBL" id="CP025408">
    <property type="protein sequence ID" value="AUH35396.1"/>
    <property type="molecule type" value="Genomic_DNA"/>
</dbReference>
<feature type="transmembrane region" description="Helical" evidence="6">
    <location>
        <begin position="482"/>
        <end position="506"/>
    </location>
</feature>
<feature type="transmembrane region" description="Helical" evidence="6">
    <location>
        <begin position="456"/>
        <end position="476"/>
    </location>
</feature>
<protein>
    <submittedName>
        <fullName evidence="9">Competence protein ComEC</fullName>
    </submittedName>
</protein>
<feature type="transmembrane region" description="Helical" evidence="6">
    <location>
        <begin position="428"/>
        <end position="449"/>
    </location>
</feature>
<evidence type="ECO:0000256" key="1">
    <source>
        <dbReference type="ARBA" id="ARBA00004651"/>
    </source>
</evidence>
<sequence length="693" mass="72651">MPWVPVGLAVGIGLWFSLPVQPAGLAYGLLVLLCLAALTCGRQAQLMAESGRIGWHSADVLRLSAWAVLLVACGFAVSGLRSARVDAPVLGWRYYGAVEGRVVEIDRSGRDRMRITLDQVVLQNLSPARTPGKVRLSLMNRAATDLPEPGQRVMLTGHLSPPPGPAAPGSFDFRGFSWFQGLGAVGYTRNPILTVAPPQGGIWVMHRAQRSVARAIQDRIGGQAGAVAAALMTGDRSGITEATNELMRASNLYHIISISGLHMGMLAGFIYGSGRLLLVGAQAGGLRPRWPAHKIAAVLAMTGAAIYLLLSGGGVATERAFIMVAVMLAAILVDRRAISLRSVAIAATLILILNPEALSSPGFQMSFAATIALILIYGPWARVAPHIPWWLRPVLMLVVSSFVAGMATAPIAAAHFSRMAQYGLLANLLAVPVMGTLVMPAGVIAALLAPLGLEGPALWVMGLGTNWMLAVARFVAGLDGAVTAIALPPGIVLPCLGVGSVLAILTWRRDPISGPPRLSIMGCTFGCALVLAGFAVWITSSRPALLIAPEGEAVGLMTPAGRSVSKSSGGSFVVKNWLLEDGDAATQEQSAARAAWSGERRERQAAIAGTDWGITHLTGKGAAEAAAEHCTANMIVVVSDKVGDTAGTEPRCILIDLTSLRETGALSVDFTDGAPRFRTTADMGGQRPWTMQR</sequence>
<keyword evidence="5 6" id="KW-0472">Membrane</keyword>
<dbReference type="Pfam" id="PF13567">
    <property type="entry name" value="DUF4131"/>
    <property type="match status" value="1"/>
</dbReference>
<keyword evidence="4 6" id="KW-1133">Transmembrane helix</keyword>
<dbReference type="PANTHER" id="PTHR30619:SF1">
    <property type="entry name" value="RECOMBINATION PROTEIN 2"/>
    <property type="match status" value="1"/>
</dbReference>
<evidence type="ECO:0000256" key="3">
    <source>
        <dbReference type="ARBA" id="ARBA00022692"/>
    </source>
</evidence>
<feature type="domain" description="DUF4131" evidence="8">
    <location>
        <begin position="18"/>
        <end position="192"/>
    </location>
</feature>
<dbReference type="Proteomes" id="UP000233742">
    <property type="component" value="Chromosome"/>
</dbReference>
<evidence type="ECO:0000256" key="4">
    <source>
        <dbReference type="ARBA" id="ARBA00022989"/>
    </source>
</evidence>
<evidence type="ECO:0000313" key="9">
    <source>
        <dbReference type="EMBL" id="AUH35396.1"/>
    </source>
</evidence>
<feature type="transmembrane region" description="Helical" evidence="6">
    <location>
        <begin position="518"/>
        <end position="538"/>
    </location>
</feature>
<feature type="transmembrane region" description="Helical" evidence="6">
    <location>
        <begin position="363"/>
        <end position="382"/>
    </location>
</feature>
<keyword evidence="3 6" id="KW-0812">Transmembrane</keyword>
<dbReference type="OrthoDB" id="9790149at2"/>
<feature type="transmembrane region" description="Helical" evidence="6">
    <location>
        <begin position="60"/>
        <end position="80"/>
    </location>
</feature>
<feature type="transmembrane region" description="Helical" evidence="6">
    <location>
        <begin position="292"/>
        <end position="310"/>
    </location>
</feature>
<dbReference type="Pfam" id="PF03772">
    <property type="entry name" value="Competence"/>
    <property type="match status" value="1"/>
</dbReference>
<name>A0A2K9EWS2_9RHOB</name>
<proteinExistence type="predicted"/>
<dbReference type="InterPro" id="IPR052159">
    <property type="entry name" value="Competence_DNA_uptake"/>
</dbReference>
<feature type="transmembrane region" description="Helical" evidence="6">
    <location>
        <begin position="340"/>
        <end position="357"/>
    </location>
</feature>
<evidence type="ECO:0000256" key="5">
    <source>
        <dbReference type="ARBA" id="ARBA00023136"/>
    </source>
</evidence>
<dbReference type="GO" id="GO:0005886">
    <property type="term" value="C:plasma membrane"/>
    <property type="evidence" value="ECO:0007669"/>
    <property type="project" value="UniProtKB-SubCell"/>
</dbReference>
<keyword evidence="10" id="KW-1185">Reference proteome</keyword>
<dbReference type="PANTHER" id="PTHR30619">
    <property type="entry name" value="DNA INTERNALIZATION/COMPETENCE PROTEIN COMEC/REC2"/>
    <property type="match status" value="1"/>
</dbReference>
<keyword evidence="2" id="KW-1003">Cell membrane</keyword>
<gene>
    <name evidence="9" type="ORF">CUV01_11670</name>
</gene>
<evidence type="ECO:0000256" key="6">
    <source>
        <dbReference type="SAM" id="Phobius"/>
    </source>
</evidence>
<dbReference type="InterPro" id="IPR004477">
    <property type="entry name" value="ComEC_N"/>
</dbReference>